<dbReference type="Proteomes" id="UP000193685">
    <property type="component" value="Unassembled WGS sequence"/>
</dbReference>
<dbReference type="GeneID" id="63785256"/>
<feature type="region of interest" description="Disordered" evidence="1">
    <location>
        <begin position="1"/>
        <end position="60"/>
    </location>
</feature>
<dbReference type="AlphaFoldDB" id="A0A1Y2FQA6"/>
<sequence length="120" mass="12885">MSTLFCRTLASQSPPSMPVHSRTPSESGSTRPLLQRANSLTFTTSSLRDSTPPPPSTTQQAFIPCSAAYQTLSRHANFDDSDLGQLVSGLRVDKADGRGVSVTSVRDALRSLDRGFDRSA</sequence>
<dbReference type="OrthoDB" id="5374328at2759"/>
<evidence type="ECO:0000313" key="2">
    <source>
        <dbReference type="EMBL" id="ORY86158.1"/>
    </source>
</evidence>
<protein>
    <submittedName>
        <fullName evidence="2">Uncharacterized protein</fullName>
    </submittedName>
</protein>
<gene>
    <name evidence="2" type="ORF">BCR37DRAFT_376706</name>
</gene>
<comment type="caution">
    <text evidence="2">The sequence shown here is derived from an EMBL/GenBank/DDBJ whole genome shotgun (WGS) entry which is preliminary data.</text>
</comment>
<keyword evidence="3" id="KW-1185">Reference proteome</keyword>
<name>A0A1Y2FQA6_PROLT</name>
<proteinExistence type="predicted"/>
<accession>A0A1Y2FQA6</accession>
<dbReference type="RefSeq" id="XP_040727340.1">
    <property type="nucleotide sequence ID" value="XM_040868657.1"/>
</dbReference>
<organism evidence="2 3">
    <name type="scientific">Protomyces lactucae-debilis</name>
    <dbReference type="NCBI Taxonomy" id="2754530"/>
    <lineage>
        <taxon>Eukaryota</taxon>
        <taxon>Fungi</taxon>
        <taxon>Dikarya</taxon>
        <taxon>Ascomycota</taxon>
        <taxon>Taphrinomycotina</taxon>
        <taxon>Taphrinomycetes</taxon>
        <taxon>Taphrinales</taxon>
        <taxon>Protomycetaceae</taxon>
        <taxon>Protomyces</taxon>
    </lineage>
</organism>
<dbReference type="STRING" id="56484.A0A1Y2FQA6"/>
<reference evidence="2 3" key="1">
    <citation type="submission" date="2016-07" db="EMBL/GenBank/DDBJ databases">
        <title>Pervasive Adenine N6-methylation of Active Genes in Fungi.</title>
        <authorList>
            <consortium name="DOE Joint Genome Institute"/>
            <person name="Mondo S.J."/>
            <person name="Dannebaum R.O."/>
            <person name="Kuo R.C."/>
            <person name="Labutti K."/>
            <person name="Haridas S."/>
            <person name="Kuo A."/>
            <person name="Salamov A."/>
            <person name="Ahrendt S.R."/>
            <person name="Lipzen A."/>
            <person name="Sullivan W."/>
            <person name="Andreopoulos W.B."/>
            <person name="Clum A."/>
            <person name="Lindquist E."/>
            <person name="Daum C."/>
            <person name="Ramamoorthy G.K."/>
            <person name="Gryganskyi A."/>
            <person name="Culley D."/>
            <person name="Magnuson J.K."/>
            <person name="James T.Y."/>
            <person name="O'Malley M.A."/>
            <person name="Stajich J.E."/>
            <person name="Spatafora J.W."/>
            <person name="Visel A."/>
            <person name="Grigoriev I.V."/>
        </authorList>
    </citation>
    <scope>NUCLEOTIDE SEQUENCE [LARGE SCALE GENOMIC DNA]</scope>
    <source>
        <strain evidence="2 3">12-1054</strain>
    </source>
</reference>
<evidence type="ECO:0000313" key="3">
    <source>
        <dbReference type="Proteomes" id="UP000193685"/>
    </source>
</evidence>
<feature type="compositionally biased region" description="Polar residues" evidence="1">
    <location>
        <begin position="1"/>
        <end position="14"/>
    </location>
</feature>
<feature type="compositionally biased region" description="Polar residues" evidence="1">
    <location>
        <begin position="22"/>
        <end position="42"/>
    </location>
</feature>
<dbReference type="EMBL" id="MCFI01000003">
    <property type="protein sequence ID" value="ORY86158.1"/>
    <property type="molecule type" value="Genomic_DNA"/>
</dbReference>
<evidence type="ECO:0000256" key="1">
    <source>
        <dbReference type="SAM" id="MobiDB-lite"/>
    </source>
</evidence>